<evidence type="ECO:0000256" key="6">
    <source>
        <dbReference type="ARBA" id="ARBA00023163"/>
    </source>
</evidence>
<dbReference type="Pfam" id="PF08281">
    <property type="entry name" value="Sigma70_r4_2"/>
    <property type="match status" value="1"/>
</dbReference>
<dbReference type="GO" id="GO:0003677">
    <property type="term" value="F:DNA binding"/>
    <property type="evidence" value="ECO:0007669"/>
    <property type="project" value="UniProtKB-KW"/>
</dbReference>
<dbReference type="InterPro" id="IPR013325">
    <property type="entry name" value="RNA_pol_sigma_r2"/>
</dbReference>
<dbReference type="SUPFAM" id="SSF46894">
    <property type="entry name" value="C-terminal effector domain of the bipartite response regulators"/>
    <property type="match status" value="1"/>
</dbReference>
<evidence type="ECO:0000256" key="4">
    <source>
        <dbReference type="ARBA" id="ARBA00023082"/>
    </source>
</evidence>
<dbReference type="NCBIfam" id="TIGR02937">
    <property type="entry name" value="sigma70-ECF"/>
    <property type="match status" value="1"/>
</dbReference>
<evidence type="ECO:0000256" key="8">
    <source>
        <dbReference type="SAM" id="MobiDB-lite"/>
    </source>
</evidence>
<dbReference type="PANTHER" id="PTHR30385">
    <property type="entry name" value="SIGMA FACTOR F FLAGELLAR"/>
    <property type="match status" value="1"/>
</dbReference>
<comment type="caution">
    <text evidence="10">The sequence shown here is derived from an EMBL/GenBank/DDBJ whole genome shotgun (WGS) entry which is preliminary data.</text>
</comment>
<accession>A0A9D1IX15</accession>
<comment type="function">
    <text evidence="7">Sigma factors are initiation factors that promote the attachment of RNA polymerase to specific initiation sites and are then released. Sigma-S contributes to the protection against external stress, thus playing a role in cellular fitness and survival.</text>
</comment>
<dbReference type="SUPFAM" id="SSF88946">
    <property type="entry name" value="Sigma2 domain of RNA polymerase sigma factors"/>
    <property type="match status" value="1"/>
</dbReference>
<dbReference type="InterPro" id="IPR000792">
    <property type="entry name" value="Tscrpt_reg_LuxR_C"/>
</dbReference>
<evidence type="ECO:0000256" key="1">
    <source>
        <dbReference type="ARBA" id="ARBA00007788"/>
    </source>
</evidence>
<dbReference type="PROSITE" id="PS00622">
    <property type="entry name" value="HTH_LUXR_1"/>
    <property type="match status" value="1"/>
</dbReference>
<evidence type="ECO:0000313" key="10">
    <source>
        <dbReference type="EMBL" id="HIU44236.1"/>
    </source>
</evidence>
<dbReference type="InterPro" id="IPR016032">
    <property type="entry name" value="Sig_transdc_resp-reg_C-effctor"/>
</dbReference>
<dbReference type="GO" id="GO:0016987">
    <property type="term" value="F:sigma factor activity"/>
    <property type="evidence" value="ECO:0007669"/>
    <property type="project" value="UniProtKB-KW"/>
</dbReference>
<keyword evidence="3" id="KW-0805">Transcription regulation</keyword>
<evidence type="ECO:0000256" key="3">
    <source>
        <dbReference type="ARBA" id="ARBA00023015"/>
    </source>
</evidence>
<evidence type="ECO:0000256" key="7">
    <source>
        <dbReference type="ARBA" id="ARBA00024701"/>
    </source>
</evidence>
<keyword evidence="4" id="KW-0731">Sigma factor</keyword>
<dbReference type="InterPro" id="IPR014284">
    <property type="entry name" value="RNA_pol_sigma-70_dom"/>
</dbReference>
<evidence type="ECO:0000313" key="11">
    <source>
        <dbReference type="Proteomes" id="UP000824073"/>
    </source>
</evidence>
<feature type="domain" description="HTH luxR-type" evidence="9">
    <location>
        <begin position="148"/>
        <end position="175"/>
    </location>
</feature>
<keyword evidence="6" id="KW-0804">Transcription</keyword>
<dbReference type="EMBL" id="DVMR01000060">
    <property type="protein sequence ID" value="HIU44236.1"/>
    <property type="molecule type" value="Genomic_DNA"/>
</dbReference>
<dbReference type="Proteomes" id="UP000824073">
    <property type="component" value="Unassembled WGS sequence"/>
</dbReference>
<name>A0A9D1IX15_9CLOT</name>
<organism evidence="10 11">
    <name type="scientific">Candidatus Ventrousia excrementavium</name>
    <dbReference type="NCBI Taxonomy" id="2840961"/>
    <lineage>
        <taxon>Bacteria</taxon>
        <taxon>Bacillati</taxon>
        <taxon>Bacillota</taxon>
        <taxon>Clostridia</taxon>
        <taxon>Eubacteriales</taxon>
        <taxon>Clostridiaceae</taxon>
        <taxon>Clostridiaceae incertae sedis</taxon>
        <taxon>Candidatus Ventrousia</taxon>
    </lineage>
</organism>
<gene>
    <name evidence="10" type="ORF">IAB67_08080</name>
</gene>
<comment type="similarity">
    <text evidence="1">Belongs to the sigma-70 factor family.</text>
</comment>
<dbReference type="Gene3D" id="1.10.1740.10">
    <property type="match status" value="1"/>
</dbReference>
<dbReference type="InterPro" id="IPR013249">
    <property type="entry name" value="RNA_pol_sigma70_r4_t2"/>
</dbReference>
<dbReference type="GO" id="GO:0006352">
    <property type="term" value="P:DNA-templated transcription initiation"/>
    <property type="evidence" value="ECO:0007669"/>
    <property type="project" value="InterPro"/>
</dbReference>
<dbReference type="InterPro" id="IPR007627">
    <property type="entry name" value="RNA_pol_sigma70_r2"/>
</dbReference>
<evidence type="ECO:0000259" key="9">
    <source>
        <dbReference type="PROSITE" id="PS00622"/>
    </source>
</evidence>
<reference evidence="10" key="1">
    <citation type="submission" date="2020-10" db="EMBL/GenBank/DDBJ databases">
        <authorList>
            <person name="Gilroy R."/>
        </authorList>
    </citation>
    <scope>NUCLEOTIDE SEQUENCE</scope>
    <source>
        <strain evidence="10">CHK191-8634</strain>
    </source>
</reference>
<dbReference type="Gene3D" id="1.10.10.10">
    <property type="entry name" value="Winged helix-like DNA-binding domain superfamily/Winged helix DNA-binding domain"/>
    <property type="match status" value="1"/>
</dbReference>
<feature type="region of interest" description="Disordered" evidence="8">
    <location>
        <begin position="183"/>
        <end position="203"/>
    </location>
</feature>
<dbReference type="Pfam" id="PF04542">
    <property type="entry name" value="Sigma70_r2"/>
    <property type="match status" value="1"/>
</dbReference>
<reference evidence="10" key="2">
    <citation type="journal article" date="2021" name="PeerJ">
        <title>Extensive microbial diversity within the chicken gut microbiome revealed by metagenomics and culture.</title>
        <authorList>
            <person name="Gilroy R."/>
            <person name="Ravi A."/>
            <person name="Getino M."/>
            <person name="Pursley I."/>
            <person name="Horton D.L."/>
            <person name="Alikhan N.F."/>
            <person name="Baker D."/>
            <person name="Gharbi K."/>
            <person name="Hall N."/>
            <person name="Watson M."/>
            <person name="Adriaenssens E.M."/>
            <person name="Foster-Nyarko E."/>
            <person name="Jarju S."/>
            <person name="Secka A."/>
            <person name="Antonio M."/>
            <person name="Oren A."/>
            <person name="Chaudhuri R.R."/>
            <person name="La Ragione R."/>
            <person name="Hildebrand F."/>
            <person name="Pallen M.J."/>
        </authorList>
    </citation>
    <scope>NUCLEOTIDE SEQUENCE</scope>
    <source>
        <strain evidence="10">CHK191-8634</strain>
    </source>
</reference>
<proteinExistence type="inferred from homology"/>
<dbReference type="InterPro" id="IPR036388">
    <property type="entry name" value="WH-like_DNA-bd_sf"/>
</dbReference>
<dbReference type="AlphaFoldDB" id="A0A9D1IX15"/>
<sequence>MMEALGTPFDGRDEDEVVSQYARLVRTVIRPYFLSGGDVDDLYQEGMLGLLKAIRTYDPARSANFETYAAVCIRNRIFDALRRQERAWEKRLCQVDSPSSLFSYPADNVLSDPETEVLASESAQEIKTALSGLLSAFEASVLEPYLQGYTASEIAARLGRPAKSVDNAIRRIRRKFAQYLSQGDNRKPPVRINPTPQEGKKER</sequence>
<keyword evidence="5" id="KW-0238">DNA-binding</keyword>
<protein>
    <recommendedName>
        <fullName evidence="2">RNA polymerase sigma factor SigS</fullName>
    </recommendedName>
</protein>
<evidence type="ECO:0000256" key="5">
    <source>
        <dbReference type="ARBA" id="ARBA00023125"/>
    </source>
</evidence>
<evidence type="ECO:0000256" key="2">
    <source>
        <dbReference type="ARBA" id="ARBA00021245"/>
    </source>
</evidence>